<feature type="non-terminal residue" evidence="1">
    <location>
        <position position="1"/>
    </location>
</feature>
<dbReference type="Proteomes" id="UP000553632">
    <property type="component" value="Unassembled WGS sequence"/>
</dbReference>
<protein>
    <submittedName>
        <fullName evidence="1">Uncharacterized protein</fullName>
    </submittedName>
</protein>
<name>A0A7J6RM56_PEROL</name>
<accession>A0A7J6RM56</accession>
<sequence length="187" mass="20154">LFAPDTTECTWACVSPLFGRTLQEKSPRLEPDGDHTYLRVTLPRMAAMATNAVCEAGKGGGGTGIGSKLSTSVLATARDLITGSKCGASCWLCQFAMGQVLKLVGGLTGETEPYRDLMTSNPRVVLDRRVDELPPPLPEVCKPFFLPALFAAHLKRCRIRSLFECPGIGQVYLRSALIPALSSLWQG</sequence>
<comment type="caution">
    <text evidence="1">The sequence shown here is derived from an EMBL/GenBank/DDBJ whole genome shotgun (WGS) entry which is preliminary data.</text>
</comment>
<gene>
    <name evidence="1" type="ORF">FOZ63_022284</name>
</gene>
<evidence type="ECO:0000313" key="2">
    <source>
        <dbReference type="Proteomes" id="UP000553632"/>
    </source>
</evidence>
<keyword evidence="2" id="KW-1185">Reference proteome</keyword>
<organism evidence="1 2">
    <name type="scientific">Perkinsus olseni</name>
    <name type="common">Perkinsus atlanticus</name>
    <dbReference type="NCBI Taxonomy" id="32597"/>
    <lineage>
        <taxon>Eukaryota</taxon>
        <taxon>Sar</taxon>
        <taxon>Alveolata</taxon>
        <taxon>Perkinsozoa</taxon>
        <taxon>Perkinsea</taxon>
        <taxon>Perkinsida</taxon>
        <taxon>Perkinsidae</taxon>
        <taxon>Perkinsus</taxon>
    </lineage>
</organism>
<dbReference type="AlphaFoldDB" id="A0A7J6RM56"/>
<reference evidence="1 2" key="1">
    <citation type="submission" date="2020-04" db="EMBL/GenBank/DDBJ databases">
        <title>Perkinsus olseni comparative genomics.</title>
        <authorList>
            <person name="Bogema D.R."/>
        </authorList>
    </citation>
    <scope>NUCLEOTIDE SEQUENCE [LARGE SCALE GENOMIC DNA]</scope>
    <source>
        <strain evidence="1 2">ATCC PRA-207</strain>
    </source>
</reference>
<evidence type="ECO:0000313" key="1">
    <source>
        <dbReference type="EMBL" id="KAF4721595.1"/>
    </source>
</evidence>
<proteinExistence type="predicted"/>
<dbReference type="EMBL" id="JABANO010024627">
    <property type="protein sequence ID" value="KAF4721595.1"/>
    <property type="molecule type" value="Genomic_DNA"/>
</dbReference>
<feature type="non-terminal residue" evidence="1">
    <location>
        <position position="187"/>
    </location>
</feature>